<dbReference type="SUPFAM" id="SSF54236">
    <property type="entry name" value="Ubiquitin-like"/>
    <property type="match status" value="1"/>
</dbReference>
<accession>A0AAF3ELF9</accession>
<evidence type="ECO:0000313" key="2">
    <source>
        <dbReference type="Proteomes" id="UP000887575"/>
    </source>
</evidence>
<dbReference type="PANTHER" id="PTHR23322">
    <property type="entry name" value="FAS-ASSOCIATED PROTEIN"/>
    <property type="match status" value="1"/>
</dbReference>
<dbReference type="Gene3D" id="3.10.20.90">
    <property type="entry name" value="Phosphatidylinositol 3-kinase Catalytic Subunit, Chain A, domain 1"/>
    <property type="match status" value="1"/>
</dbReference>
<name>A0AAF3ELF9_9BILA</name>
<sequence>MRTKRYAAERQLRAEQNKEYEESLKVDRAKRTAKLEKERLTREWALRRQQRYFVISCYRATLREENYRCDKQDRITIQFRFPNGARKIHSFSPHDPIERLFEAAHLHESCPIFFQLFIYPRKEIDSLPEWFRTIMAHHLADVIGKETSIEQLSNGNLSPEASHPITPWLRTFQEVGLENLTLVLVQNVD</sequence>
<dbReference type="InterPro" id="IPR050730">
    <property type="entry name" value="UBX_domain-protein"/>
</dbReference>
<reference evidence="3" key="1">
    <citation type="submission" date="2024-02" db="UniProtKB">
        <authorList>
            <consortium name="WormBaseParasite"/>
        </authorList>
    </citation>
    <scope>IDENTIFICATION</scope>
</reference>
<keyword evidence="2" id="KW-1185">Reference proteome</keyword>
<protein>
    <submittedName>
        <fullName evidence="3">UBX domain-containing protein</fullName>
    </submittedName>
</protein>
<organism evidence="2 3">
    <name type="scientific">Mesorhabditis belari</name>
    <dbReference type="NCBI Taxonomy" id="2138241"/>
    <lineage>
        <taxon>Eukaryota</taxon>
        <taxon>Metazoa</taxon>
        <taxon>Ecdysozoa</taxon>
        <taxon>Nematoda</taxon>
        <taxon>Chromadorea</taxon>
        <taxon>Rhabditida</taxon>
        <taxon>Rhabditina</taxon>
        <taxon>Rhabditomorpha</taxon>
        <taxon>Rhabditoidea</taxon>
        <taxon>Rhabditidae</taxon>
        <taxon>Mesorhabditinae</taxon>
        <taxon>Mesorhabditis</taxon>
    </lineage>
</organism>
<evidence type="ECO:0000259" key="1">
    <source>
        <dbReference type="PROSITE" id="PS50033"/>
    </source>
</evidence>
<dbReference type="PANTHER" id="PTHR23322:SF93">
    <property type="entry name" value="UBX DOMAIN-CONTAINING PROTEIN 8"/>
    <property type="match status" value="1"/>
</dbReference>
<dbReference type="InterPro" id="IPR029071">
    <property type="entry name" value="Ubiquitin-like_domsf"/>
</dbReference>
<feature type="domain" description="UBX" evidence="1">
    <location>
        <begin position="70"/>
        <end position="102"/>
    </location>
</feature>
<dbReference type="PROSITE" id="PS50033">
    <property type="entry name" value="UBX"/>
    <property type="match status" value="1"/>
</dbReference>
<dbReference type="Proteomes" id="UP000887575">
    <property type="component" value="Unassembled WGS sequence"/>
</dbReference>
<dbReference type="CDD" id="cd01767">
    <property type="entry name" value="UBX"/>
    <property type="match status" value="1"/>
</dbReference>
<dbReference type="Pfam" id="PF00789">
    <property type="entry name" value="UBX"/>
    <property type="match status" value="1"/>
</dbReference>
<dbReference type="GO" id="GO:0043130">
    <property type="term" value="F:ubiquitin binding"/>
    <property type="evidence" value="ECO:0007669"/>
    <property type="project" value="TreeGrafter"/>
</dbReference>
<proteinExistence type="predicted"/>
<dbReference type="WBParaSite" id="MBELARI_LOCUS14863">
    <property type="protein sequence ID" value="MBELARI_LOCUS14863"/>
    <property type="gene ID" value="MBELARI_LOCUS14863"/>
</dbReference>
<dbReference type="AlphaFoldDB" id="A0AAF3ELF9"/>
<evidence type="ECO:0000313" key="3">
    <source>
        <dbReference type="WBParaSite" id="MBELARI_LOCUS14863"/>
    </source>
</evidence>
<dbReference type="InterPro" id="IPR001012">
    <property type="entry name" value="UBX_dom"/>
</dbReference>